<keyword evidence="7" id="KW-0813">Transport</keyword>
<keyword evidence="4 7" id="KW-0812">Transmembrane</keyword>
<proteinExistence type="inferred from homology"/>
<dbReference type="GO" id="GO:0005886">
    <property type="term" value="C:plasma membrane"/>
    <property type="evidence" value="ECO:0007669"/>
    <property type="project" value="UniProtKB-SubCell"/>
</dbReference>
<dbReference type="AlphaFoldDB" id="A0A3P4B4V6"/>
<evidence type="ECO:0000256" key="1">
    <source>
        <dbReference type="ARBA" id="ARBA00004162"/>
    </source>
</evidence>
<reference evidence="9 10" key="1">
    <citation type="submission" date="2018-10" db="EMBL/GenBank/DDBJ databases">
        <authorList>
            <person name="Criscuolo A."/>
        </authorList>
    </citation>
    <scope>NUCLEOTIDE SEQUENCE [LARGE SCALE GENOMIC DNA]</scope>
    <source>
        <strain evidence="9">DnA1</strain>
    </source>
</reference>
<evidence type="ECO:0000256" key="8">
    <source>
        <dbReference type="SAM" id="Phobius"/>
    </source>
</evidence>
<evidence type="ECO:0000256" key="6">
    <source>
        <dbReference type="ARBA" id="ARBA00023136"/>
    </source>
</evidence>
<dbReference type="RefSeq" id="WP_124080775.1">
    <property type="nucleotide sequence ID" value="NZ_UWPJ01000026.1"/>
</dbReference>
<evidence type="ECO:0000313" key="10">
    <source>
        <dbReference type="Proteomes" id="UP000277294"/>
    </source>
</evidence>
<dbReference type="GO" id="GO:0015031">
    <property type="term" value="P:protein transport"/>
    <property type="evidence" value="ECO:0007669"/>
    <property type="project" value="UniProtKB-KW"/>
</dbReference>
<gene>
    <name evidence="9" type="primary">exbD_2</name>
    <name evidence="9" type="ORF">PIGHUM_03394</name>
</gene>
<evidence type="ECO:0000256" key="7">
    <source>
        <dbReference type="RuleBase" id="RU003879"/>
    </source>
</evidence>
<sequence>MNFRRNLAADEPDINLIPLIDVLLVIVIFLAASTSFTRFSQLSVQLPQAGAPVAQAEAQRLTVTVAADGRYAVNGRAQPPAGVPELAEALRRAASGQQDPSLLIDADAAAPHQSVVRAMEAAGQAGISRIGFSTRARPGEAAR</sequence>
<keyword evidence="7" id="KW-0653">Protein transport</keyword>
<comment type="similarity">
    <text evidence="2 7">Belongs to the ExbD/TolR family.</text>
</comment>
<name>A0A3P4B4V6_9BURK</name>
<dbReference type="Pfam" id="PF02472">
    <property type="entry name" value="ExbD"/>
    <property type="match status" value="1"/>
</dbReference>
<keyword evidence="5 8" id="KW-1133">Transmembrane helix</keyword>
<evidence type="ECO:0000256" key="2">
    <source>
        <dbReference type="ARBA" id="ARBA00005811"/>
    </source>
</evidence>
<protein>
    <submittedName>
        <fullName evidence="9">Biopolymer transport protein ExbD</fullName>
    </submittedName>
</protein>
<dbReference type="OrthoDB" id="424972at2"/>
<dbReference type="EMBL" id="UWPJ01000026">
    <property type="protein sequence ID" value="VCU71313.1"/>
    <property type="molecule type" value="Genomic_DNA"/>
</dbReference>
<organism evidence="9 10">
    <name type="scientific">Pigmentiphaga humi</name>
    <dbReference type="NCBI Taxonomy" id="2478468"/>
    <lineage>
        <taxon>Bacteria</taxon>
        <taxon>Pseudomonadati</taxon>
        <taxon>Pseudomonadota</taxon>
        <taxon>Betaproteobacteria</taxon>
        <taxon>Burkholderiales</taxon>
        <taxon>Alcaligenaceae</taxon>
        <taxon>Pigmentiphaga</taxon>
    </lineage>
</organism>
<dbReference type="PANTHER" id="PTHR30558:SF3">
    <property type="entry name" value="BIOPOLYMER TRANSPORT PROTEIN EXBD-RELATED"/>
    <property type="match status" value="1"/>
</dbReference>
<accession>A0A3P4B4V6</accession>
<evidence type="ECO:0000256" key="5">
    <source>
        <dbReference type="ARBA" id="ARBA00022989"/>
    </source>
</evidence>
<dbReference type="GO" id="GO:0022857">
    <property type="term" value="F:transmembrane transporter activity"/>
    <property type="evidence" value="ECO:0007669"/>
    <property type="project" value="InterPro"/>
</dbReference>
<keyword evidence="6 8" id="KW-0472">Membrane</keyword>
<evidence type="ECO:0000256" key="4">
    <source>
        <dbReference type="ARBA" id="ARBA00022692"/>
    </source>
</evidence>
<dbReference type="Proteomes" id="UP000277294">
    <property type="component" value="Unassembled WGS sequence"/>
</dbReference>
<feature type="transmembrane region" description="Helical" evidence="8">
    <location>
        <begin position="16"/>
        <end position="36"/>
    </location>
</feature>
<evidence type="ECO:0000256" key="3">
    <source>
        <dbReference type="ARBA" id="ARBA00022475"/>
    </source>
</evidence>
<keyword evidence="3" id="KW-1003">Cell membrane</keyword>
<dbReference type="PANTHER" id="PTHR30558">
    <property type="entry name" value="EXBD MEMBRANE COMPONENT OF PMF-DRIVEN MACROMOLECULE IMPORT SYSTEM"/>
    <property type="match status" value="1"/>
</dbReference>
<keyword evidence="10" id="KW-1185">Reference proteome</keyword>
<dbReference type="Gene3D" id="3.30.420.270">
    <property type="match status" value="1"/>
</dbReference>
<dbReference type="InterPro" id="IPR003400">
    <property type="entry name" value="ExbD"/>
</dbReference>
<evidence type="ECO:0000313" key="9">
    <source>
        <dbReference type="EMBL" id="VCU71313.1"/>
    </source>
</evidence>
<comment type="subcellular location">
    <subcellularLocation>
        <location evidence="1">Cell membrane</location>
        <topology evidence="1">Single-pass membrane protein</topology>
    </subcellularLocation>
    <subcellularLocation>
        <location evidence="7">Cell membrane</location>
        <topology evidence="7">Single-pass type II membrane protein</topology>
    </subcellularLocation>
</comment>